<dbReference type="Proteomes" id="UP000267246">
    <property type="component" value="Unassembled WGS sequence"/>
</dbReference>
<keyword evidence="10" id="KW-1185">Reference proteome</keyword>
<keyword evidence="5 8" id="KW-1133">Transmembrane helix</keyword>
<feature type="transmembrane region" description="Helical" evidence="8">
    <location>
        <begin position="41"/>
        <end position="66"/>
    </location>
</feature>
<keyword evidence="4" id="KW-0653">Protein transport</keyword>
<dbReference type="EMBL" id="REFI01000008">
    <property type="protein sequence ID" value="RMA77564.1"/>
    <property type="molecule type" value="Genomic_DNA"/>
</dbReference>
<dbReference type="InterPro" id="IPR038379">
    <property type="entry name" value="SecE_sf"/>
</dbReference>
<reference evidence="9 10" key="1">
    <citation type="submission" date="2018-10" db="EMBL/GenBank/DDBJ databases">
        <title>Genomic Encyclopedia of Archaeal and Bacterial Type Strains, Phase II (KMG-II): from individual species to whole genera.</title>
        <authorList>
            <person name="Goeker M."/>
        </authorList>
    </citation>
    <scope>NUCLEOTIDE SEQUENCE [LARGE SCALE GENOMIC DNA]</scope>
    <source>
        <strain evidence="9 10">ATCC 29870</strain>
    </source>
</reference>
<keyword evidence="3 8" id="KW-0812">Transmembrane</keyword>
<dbReference type="OrthoDB" id="399914at2"/>
<evidence type="ECO:0000256" key="6">
    <source>
        <dbReference type="ARBA" id="ARBA00023010"/>
    </source>
</evidence>
<evidence type="ECO:0000313" key="9">
    <source>
        <dbReference type="EMBL" id="RMA77564.1"/>
    </source>
</evidence>
<keyword evidence="2" id="KW-0813">Transport</keyword>
<comment type="subcellular location">
    <subcellularLocation>
        <location evidence="1">Membrane</location>
    </subcellularLocation>
</comment>
<evidence type="ECO:0000256" key="7">
    <source>
        <dbReference type="ARBA" id="ARBA00023136"/>
    </source>
</evidence>
<dbReference type="GO" id="GO:0008320">
    <property type="term" value="F:protein transmembrane transporter activity"/>
    <property type="evidence" value="ECO:0007669"/>
    <property type="project" value="InterPro"/>
</dbReference>
<dbReference type="InterPro" id="IPR001901">
    <property type="entry name" value="Translocase_SecE/Sec61-g"/>
</dbReference>
<evidence type="ECO:0000256" key="8">
    <source>
        <dbReference type="SAM" id="Phobius"/>
    </source>
</evidence>
<evidence type="ECO:0000313" key="10">
    <source>
        <dbReference type="Proteomes" id="UP000267246"/>
    </source>
</evidence>
<evidence type="ECO:0000256" key="2">
    <source>
        <dbReference type="ARBA" id="ARBA00022448"/>
    </source>
</evidence>
<protein>
    <submittedName>
        <fullName evidence="9">Preprotein translocase subunit SecE</fullName>
    </submittedName>
</protein>
<dbReference type="GO" id="GO:0006886">
    <property type="term" value="P:intracellular protein transport"/>
    <property type="evidence" value="ECO:0007669"/>
    <property type="project" value="InterPro"/>
</dbReference>
<dbReference type="NCBIfam" id="TIGR00964">
    <property type="entry name" value="secE_bact"/>
    <property type="match status" value="1"/>
</dbReference>
<sequence>MDEIKEEKIEDKKESKPIKESTLKNFAKEVKRIKWPKSAKAWKWFGITIAFLVVMAIFCFLMTLLFSSVWNAIGIKS</sequence>
<accession>A0A3L9ZZJ8</accession>
<proteinExistence type="predicted"/>
<dbReference type="InterPro" id="IPR005807">
    <property type="entry name" value="SecE_bac"/>
</dbReference>
<evidence type="ECO:0000256" key="1">
    <source>
        <dbReference type="ARBA" id="ARBA00004370"/>
    </source>
</evidence>
<dbReference type="GO" id="GO:0006605">
    <property type="term" value="P:protein targeting"/>
    <property type="evidence" value="ECO:0007669"/>
    <property type="project" value="InterPro"/>
</dbReference>
<dbReference type="Gene3D" id="1.20.5.1030">
    <property type="entry name" value="Preprotein translocase secy subunit"/>
    <property type="match status" value="1"/>
</dbReference>
<evidence type="ECO:0000256" key="3">
    <source>
        <dbReference type="ARBA" id="ARBA00022692"/>
    </source>
</evidence>
<organism evidence="9 10">
    <name type="scientific">Metamycoplasma subdolum</name>
    <dbReference type="NCBI Taxonomy" id="92407"/>
    <lineage>
        <taxon>Bacteria</taxon>
        <taxon>Bacillati</taxon>
        <taxon>Mycoplasmatota</taxon>
        <taxon>Mycoplasmoidales</taxon>
        <taxon>Metamycoplasmataceae</taxon>
        <taxon>Metamycoplasma</taxon>
    </lineage>
</organism>
<comment type="caution">
    <text evidence="9">The sequence shown here is derived from an EMBL/GenBank/DDBJ whole genome shotgun (WGS) entry which is preliminary data.</text>
</comment>
<gene>
    <name evidence="9" type="ORF">JN00_0415</name>
</gene>
<keyword evidence="7 8" id="KW-0472">Membrane</keyword>
<dbReference type="Pfam" id="PF00584">
    <property type="entry name" value="SecE"/>
    <property type="match status" value="1"/>
</dbReference>
<dbReference type="GO" id="GO:0016020">
    <property type="term" value="C:membrane"/>
    <property type="evidence" value="ECO:0007669"/>
    <property type="project" value="UniProtKB-SubCell"/>
</dbReference>
<dbReference type="GO" id="GO:0009306">
    <property type="term" value="P:protein secretion"/>
    <property type="evidence" value="ECO:0007669"/>
    <property type="project" value="InterPro"/>
</dbReference>
<evidence type="ECO:0000256" key="4">
    <source>
        <dbReference type="ARBA" id="ARBA00022927"/>
    </source>
</evidence>
<keyword evidence="6" id="KW-0811">Translocation</keyword>
<dbReference type="RefSeq" id="WP_121940879.1">
    <property type="nucleotide sequence ID" value="NZ_CP137846.1"/>
</dbReference>
<evidence type="ECO:0000256" key="5">
    <source>
        <dbReference type="ARBA" id="ARBA00022989"/>
    </source>
</evidence>
<dbReference type="AlphaFoldDB" id="A0A3L9ZZJ8"/>
<name>A0A3L9ZZJ8_9BACT</name>